<keyword evidence="4 5" id="KW-0560">Oxidoreductase</keyword>
<comment type="caution">
    <text evidence="10">The sequence shown here is derived from an EMBL/GenBank/DDBJ whole genome shotgun (WGS) entry which is preliminary data.</text>
</comment>
<dbReference type="PANTHER" id="PTHR45846:SF1">
    <property type="entry name" value="TRNA-DIHYDROURIDINE(47) SYNTHASE [NAD(P)(+)]-LIKE"/>
    <property type="match status" value="1"/>
</dbReference>
<dbReference type="Gene3D" id="3.20.20.70">
    <property type="entry name" value="Aldolase class I"/>
    <property type="match status" value="1"/>
</dbReference>
<dbReference type="EMBL" id="JAHHHD010000060">
    <property type="protein sequence ID" value="MBW4662158.1"/>
    <property type="molecule type" value="Genomic_DNA"/>
</dbReference>
<name>A0A951QGE9_9CYAN</name>
<feature type="binding site" evidence="7">
    <location>
        <position position="175"/>
    </location>
    <ligand>
        <name>FMN</name>
        <dbReference type="ChEBI" id="CHEBI:58210"/>
    </ligand>
</feature>
<dbReference type="GO" id="GO:0050660">
    <property type="term" value="F:flavin adenine dinucleotide binding"/>
    <property type="evidence" value="ECO:0007669"/>
    <property type="project" value="InterPro"/>
</dbReference>
<dbReference type="SUPFAM" id="SSF51395">
    <property type="entry name" value="FMN-linked oxidoreductases"/>
    <property type="match status" value="1"/>
</dbReference>
<dbReference type="Pfam" id="PF01207">
    <property type="entry name" value="Dus"/>
    <property type="match status" value="1"/>
</dbReference>
<evidence type="ECO:0000256" key="6">
    <source>
        <dbReference type="PIRSR" id="PIRSR006621-1"/>
    </source>
</evidence>
<comment type="cofactor">
    <cofactor evidence="5 7">
        <name>FMN</name>
        <dbReference type="ChEBI" id="CHEBI:58210"/>
    </cofactor>
</comment>
<protein>
    <recommendedName>
        <fullName evidence="5">tRNA-dihydrouridine synthase</fullName>
        <ecNumber evidence="5">1.3.1.-</ecNumber>
    </recommendedName>
</protein>
<evidence type="ECO:0000256" key="2">
    <source>
        <dbReference type="ARBA" id="ARBA00022643"/>
    </source>
</evidence>
<dbReference type="InterPro" id="IPR035587">
    <property type="entry name" value="DUS-like_FMN-bd"/>
</dbReference>
<feature type="domain" description="DUS-like FMN-binding" evidence="9">
    <location>
        <begin position="20"/>
        <end position="302"/>
    </location>
</feature>
<sequence length="374" mass="41314">MPPFDRLPPSICPELPLTALAPMQDVTDLFFMNVIAGYGCPDYFFTEYFRVHDSSGLDKKILRSITENSTDRPIFAQMIGESVPDLVRIAKALSQYPIAGIDLNMGCPAPRIYRKNVGGGLLRDPEKIDRILGELRNTVEGRLTVKMRIGFEDTTNFDRILDLIQRHSIDLLSLHGRTVKEMYHGAVNYDLIAHAVQRVSCPVLANGNVTSAPSAAAILHHTGAAGVMVGRSAIRNPWIFKQTRQYLSHQPVCTITLADVREYIDRLYRSTTAQTVPERARVSYLKMYLNYIAQGVDAGGAFLRDMRLAQTQAALFSVCDRHLLSNPDQEFSLEPYPGLVARPSSETSCSAGTPDGVKASSEPYFSASAVLSSN</sequence>
<feature type="binding site" evidence="7">
    <location>
        <position position="77"/>
    </location>
    <ligand>
        <name>FMN</name>
        <dbReference type="ChEBI" id="CHEBI:58210"/>
    </ligand>
</feature>
<dbReference type="CDD" id="cd02801">
    <property type="entry name" value="DUS_like_FMN"/>
    <property type="match status" value="1"/>
</dbReference>
<comment type="function">
    <text evidence="5">Catalyzes the synthesis of 5,6-dihydrouridine (D), a modified base found in the D-loop of most tRNAs, via the reduction of the C5-C6 double bond in target uridines.</text>
</comment>
<dbReference type="EC" id="1.3.1.-" evidence="5"/>
<feature type="active site" description="Proton donor" evidence="6">
    <location>
        <position position="107"/>
    </location>
</feature>
<evidence type="ECO:0000259" key="9">
    <source>
        <dbReference type="Pfam" id="PF01207"/>
    </source>
</evidence>
<comment type="similarity">
    <text evidence="5">Belongs to the dus family.</text>
</comment>
<evidence type="ECO:0000256" key="7">
    <source>
        <dbReference type="PIRSR" id="PIRSR006621-2"/>
    </source>
</evidence>
<feature type="region of interest" description="Disordered" evidence="8">
    <location>
        <begin position="335"/>
        <end position="361"/>
    </location>
</feature>
<gene>
    <name evidence="10" type="ORF">KME15_26180</name>
</gene>
<feature type="binding site" evidence="7">
    <location>
        <position position="146"/>
    </location>
    <ligand>
        <name>FMN</name>
        <dbReference type="ChEBI" id="CHEBI:58210"/>
    </ligand>
</feature>
<dbReference type="PANTHER" id="PTHR45846">
    <property type="entry name" value="TRNA-DIHYDROURIDINE(47) SYNTHASE [NAD(P)(+)]-LIKE"/>
    <property type="match status" value="1"/>
</dbReference>
<dbReference type="GO" id="GO:0003723">
    <property type="term" value="F:RNA binding"/>
    <property type="evidence" value="ECO:0007669"/>
    <property type="project" value="TreeGrafter"/>
</dbReference>
<accession>A0A951QGE9</accession>
<evidence type="ECO:0000313" key="11">
    <source>
        <dbReference type="Proteomes" id="UP000757435"/>
    </source>
</evidence>
<keyword evidence="7" id="KW-0547">Nucleotide-binding</keyword>
<feature type="binding site" evidence="7">
    <location>
        <begin position="230"/>
        <end position="231"/>
    </location>
    <ligand>
        <name>FMN</name>
        <dbReference type="ChEBI" id="CHEBI:58210"/>
    </ligand>
</feature>
<dbReference type="InterPro" id="IPR001269">
    <property type="entry name" value="DUS_fam"/>
</dbReference>
<evidence type="ECO:0000313" key="10">
    <source>
        <dbReference type="EMBL" id="MBW4662158.1"/>
    </source>
</evidence>
<organism evidence="10 11">
    <name type="scientific">Drouetiella hepatica Uher 2000/2452</name>
    <dbReference type="NCBI Taxonomy" id="904376"/>
    <lineage>
        <taxon>Bacteria</taxon>
        <taxon>Bacillati</taxon>
        <taxon>Cyanobacteriota</taxon>
        <taxon>Cyanophyceae</taxon>
        <taxon>Oculatellales</taxon>
        <taxon>Oculatellaceae</taxon>
        <taxon>Drouetiella</taxon>
    </lineage>
</organism>
<evidence type="ECO:0000256" key="8">
    <source>
        <dbReference type="SAM" id="MobiDB-lite"/>
    </source>
</evidence>
<dbReference type="PIRSF" id="PIRSF006621">
    <property type="entry name" value="Dus"/>
    <property type="match status" value="1"/>
</dbReference>
<keyword evidence="3 5" id="KW-0819">tRNA processing</keyword>
<keyword evidence="1 5" id="KW-0285">Flavoprotein</keyword>
<dbReference type="InterPro" id="IPR013785">
    <property type="entry name" value="Aldolase_TIM"/>
</dbReference>
<reference evidence="10" key="2">
    <citation type="journal article" date="2022" name="Microbiol. Resour. Announc.">
        <title>Metagenome Sequencing to Explore Phylogenomics of Terrestrial Cyanobacteria.</title>
        <authorList>
            <person name="Ward R.D."/>
            <person name="Stajich J.E."/>
            <person name="Johansen J.R."/>
            <person name="Huntemann M."/>
            <person name="Clum A."/>
            <person name="Foster B."/>
            <person name="Foster B."/>
            <person name="Roux S."/>
            <person name="Palaniappan K."/>
            <person name="Varghese N."/>
            <person name="Mukherjee S."/>
            <person name="Reddy T.B.K."/>
            <person name="Daum C."/>
            <person name="Copeland A."/>
            <person name="Chen I.A."/>
            <person name="Ivanova N.N."/>
            <person name="Kyrpides N.C."/>
            <person name="Shapiro N."/>
            <person name="Eloe-Fadrosh E.A."/>
            <person name="Pietrasiak N."/>
        </authorList>
    </citation>
    <scope>NUCLEOTIDE SEQUENCE</scope>
    <source>
        <strain evidence="10">UHER 2000/2452</strain>
    </source>
</reference>
<dbReference type="Proteomes" id="UP000757435">
    <property type="component" value="Unassembled WGS sequence"/>
</dbReference>
<evidence type="ECO:0000256" key="5">
    <source>
        <dbReference type="PIRNR" id="PIRNR006621"/>
    </source>
</evidence>
<dbReference type="GO" id="GO:0017150">
    <property type="term" value="F:tRNA dihydrouridine synthase activity"/>
    <property type="evidence" value="ECO:0007669"/>
    <property type="project" value="InterPro"/>
</dbReference>
<evidence type="ECO:0000256" key="1">
    <source>
        <dbReference type="ARBA" id="ARBA00022630"/>
    </source>
</evidence>
<reference evidence="10" key="1">
    <citation type="submission" date="2021-05" db="EMBL/GenBank/DDBJ databases">
        <authorList>
            <person name="Pietrasiak N."/>
            <person name="Ward R."/>
            <person name="Stajich J.E."/>
            <person name="Kurbessoian T."/>
        </authorList>
    </citation>
    <scope>NUCLEOTIDE SEQUENCE</scope>
    <source>
        <strain evidence="10">UHER 2000/2452</strain>
    </source>
</reference>
<keyword evidence="2 5" id="KW-0288">FMN</keyword>
<dbReference type="AlphaFoldDB" id="A0A951QGE9"/>
<evidence type="ECO:0000256" key="3">
    <source>
        <dbReference type="ARBA" id="ARBA00022694"/>
    </source>
</evidence>
<proteinExistence type="inferred from homology"/>
<evidence type="ECO:0000256" key="4">
    <source>
        <dbReference type="ARBA" id="ARBA00023002"/>
    </source>
</evidence>